<name>A0ABX3PBA9_9HYPH</name>
<proteinExistence type="predicted"/>
<keyword evidence="1" id="KW-0732">Signal</keyword>
<evidence type="ECO:0000256" key="1">
    <source>
        <dbReference type="SAM" id="SignalP"/>
    </source>
</evidence>
<reference evidence="2 3" key="1">
    <citation type="journal article" date="2017" name="Antonie Van Leeuwenhoek">
        <title>Rhizobium rhizosphaerae sp. nov., a novel species isolated from rice rhizosphere.</title>
        <authorList>
            <person name="Zhao J.J."/>
            <person name="Zhang J."/>
            <person name="Zhang R.J."/>
            <person name="Zhang C.W."/>
            <person name="Yin H.Q."/>
            <person name="Zhang X.X."/>
        </authorList>
    </citation>
    <scope>NUCLEOTIDE SEQUENCE [LARGE SCALE GENOMIC DNA]</scope>
    <source>
        <strain evidence="2 3">RD15</strain>
    </source>
</reference>
<evidence type="ECO:0000313" key="3">
    <source>
        <dbReference type="Proteomes" id="UP000192652"/>
    </source>
</evidence>
<accession>A0ABX3PBA9</accession>
<keyword evidence="3" id="KW-1185">Reference proteome</keyword>
<dbReference type="EMBL" id="MSPX01000012">
    <property type="protein sequence ID" value="OQP85723.1"/>
    <property type="molecule type" value="Genomic_DNA"/>
</dbReference>
<gene>
    <name evidence="2" type="ORF">BTR14_14760</name>
</gene>
<feature type="chain" id="PRO_5047190785" evidence="1">
    <location>
        <begin position="26"/>
        <end position="138"/>
    </location>
</feature>
<protein>
    <submittedName>
        <fullName evidence="2">Uncharacterized protein</fullName>
    </submittedName>
</protein>
<feature type="signal peptide" evidence="1">
    <location>
        <begin position="1"/>
        <end position="25"/>
    </location>
</feature>
<organism evidence="2 3">
    <name type="scientific">Xaviernesmea rhizosphaerae</name>
    <dbReference type="NCBI Taxonomy" id="1672749"/>
    <lineage>
        <taxon>Bacteria</taxon>
        <taxon>Pseudomonadati</taxon>
        <taxon>Pseudomonadota</taxon>
        <taxon>Alphaproteobacteria</taxon>
        <taxon>Hyphomicrobiales</taxon>
        <taxon>Rhizobiaceae</taxon>
        <taxon>Rhizobium/Agrobacterium group</taxon>
        <taxon>Xaviernesmea</taxon>
    </lineage>
</organism>
<sequence>MPGLRLCFPTVLALTGLVSAGLALAASARADVPNRCDAPAILTEIARLQDSLVMNREQTVRITGFTAIESRGTAPRATPPGARRFCAAQARLGDNSTRPIWYVLDEDAADGGARPRIDFCIAGLDPDRRHGADCEAVK</sequence>
<evidence type="ECO:0000313" key="2">
    <source>
        <dbReference type="EMBL" id="OQP85723.1"/>
    </source>
</evidence>
<comment type="caution">
    <text evidence="2">The sequence shown here is derived from an EMBL/GenBank/DDBJ whole genome shotgun (WGS) entry which is preliminary data.</text>
</comment>
<dbReference type="Proteomes" id="UP000192652">
    <property type="component" value="Unassembled WGS sequence"/>
</dbReference>